<evidence type="ECO:0000256" key="2">
    <source>
        <dbReference type="SAM" id="Phobius"/>
    </source>
</evidence>
<keyword evidence="2" id="KW-1133">Transmembrane helix</keyword>
<evidence type="ECO:0000256" key="1">
    <source>
        <dbReference type="SAM" id="MobiDB-lite"/>
    </source>
</evidence>
<organism evidence="3 4">
    <name type="scientific">Parvularcula dongshanensis</name>
    <dbReference type="NCBI Taxonomy" id="1173995"/>
    <lineage>
        <taxon>Bacteria</taxon>
        <taxon>Pseudomonadati</taxon>
        <taxon>Pseudomonadota</taxon>
        <taxon>Alphaproteobacteria</taxon>
        <taxon>Parvularculales</taxon>
        <taxon>Parvularculaceae</taxon>
        <taxon>Parvularcula</taxon>
    </lineage>
</organism>
<keyword evidence="3" id="KW-0255">Endonuclease</keyword>
<evidence type="ECO:0000313" key="4">
    <source>
        <dbReference type="Proteomes" id="UP000563524"/>
    </source>
</evidence>
<keyword evidence="3" id="KW-0378">Hydrolase</keyword>
<keyword evidence="2" id="KW-0812">Transmembrane</keyword>
<proteinExistence type="predicted"/>
<comment type="caution">
    <text evidence="3">The sequence shown here is derived from an EMBL/GenBank/DDBJ whole genome shotgun (WGS) entry which is preliminary data.</text>
</comment>
<dbReference type="AlphaFoldDB" id="A0A840I147"/>
<gene>
    <name evidence="3" type="ORF">GGQ59_001290</name>
</gene>
<keyword evidence="3" id="KW-0540">Nuclease</keyword>
<keyword evidence="2" id="KW-0472">Membrane</keyword>
<protein>
    <submittedName>
        <fullName evidence="3">Putative flap endonuclease-1-like 5' DNA nuclease</fullName>
    </submittedName>
</protein>
<dbReference type="EMBL" id="JACHOB010000002">
    <property type="protein sequence ID" value="MBB4658776.1"/>
    <property type="molecule type" value="Genomic_DNA"/>
</dbReference>
<feature type="region of interest" description="Disordered" evidence="1">
    <location>
        <begin position="30"/>
        <end position="67"/>
    </location>
</feature>
<dbReference type="Pfam" id="PF14520">
    <property type="entry name" value="HHH_5"/>
    <property type="match status" value="1"/>
</dbReference>
<dbReference type="RefSeq" id="WP_183816955.1">
    <property type="nucleotide sequence ID" value="NZ_JACHOB010000002.1"/>
</dbReference>
<evidence type="ECO:0000313" key="3">
    <source>
        <dbReference type="EMBL" id="MBB4658776.1"/>
    </source>
</evidence>
<accession>A0A840I147</accession>
<keyword evidence="4" id="KW-1185">Reference proteome</keyword>
<dbReference type="Proteomes" id="UP000563524">
    <property type="component" value="Unassembled WGS sequence"/>
</dbReference>
<feature type="compositionally biased region" description="Pro residues" evidence="1">
    <location>
        <begin position="50"/>
        <end position="61"/>
    </location>
</feature>
<sequence>MIWLIGQMWAALLIAFALGVFTGWWARPPREPRRPVPLPDPGTVRSAAPRPAPQAPPPPDGPFDDLTRIQGIGPHYERLLRENGIGTYIQLAELTDAQIAWLDEKLGAGERIRREDWPGQAKALLRRL</sequence>
<feature type="transmembrane region" description="Helical" evidence="2">
    <location>
        <begin position="6"/>
        <end position="26"/>
    </location>
</feature>
<dbReference type="Gene3D" id="1.10.150.20">
    <property type="entry name" value="5' to 3' exonuclease, C-terminal subdomain"/>
    <property type="match status" value="1"/>
</dbReference>
<name>A0A840I147_9PROT</name>
<dbReference type="GO" id="GO:0004519">
    <property type="term" value="F:endonuclease activity"/>
    <property type="evidence" value="ECO:0007669"/>
    <property type="project" value="UniProtKB-KW"/>
</dbReference>
<reference evidence="3 4" key="1">
    <citation type="submission" date="2020-08" db="EMBL/GenBank/DDBJ databases">
        <title>Genomic Encyclopedia of Type Strains, Phase IV (KMG-IV): sequencing the most valuable type-strain genomes for metagenomic binning, comparative biology and taxonomic classification.</title>
        <authorList>
            <person name="Goeker M."/>
        </authorList>
    </citation>
    <scope>NUCLEOTIDE SEQUENCE [LARGE SCALE GENOMIC DNA]</scope>
    <source>
        <strain evidence="3 4">DSM 102850</strain>
    </source>
</reference>